<feature type="region of interest" description="Disordered" evidence="1">
    <location>
        <begin position="81"/>
        <end position="100"/>
    </location>
</feature>
<accession>A0ABQ8V228</accession>
<organism evidence="2 3">
    <name type="scientific">Lentinula lateritia</name>
    <dbReference type="NCBI Taxonomy" id="40482"/>
    <lineage>
        <taxon>Eukaryota</taxon>
        <taxon>Fungi</taxon>
        <taxon>Dikarya</taxon>
        <taxon>Basidiomycota</taxon>
        <taxon>Agaricomycotina</taxon>
        <taxon>Agaricomycetes</taxon>
        <taxon>Agaricomycetidae</taxon>
        <taxon>Agaricales</taxon>
        <taxon>Marasmiineae</taxon>
        <taxon>Omphalotaceae</taxon>
        <taxon>Lentinula</taxon>
    </lineage>
</organism>
<name>A0ABQ8V228_9AGAR</name>
<reference evidence="2" key="1">
    <citation type="submission" date="2022-08" db="EMBL/GenBank/DDBJ databases">
        <title>A Global Phylogenomic Analysis of the Shiitake Genus Lentinula.</title>
        <authorList>
            <consortium name="DOE Joint Genome Institute"/>
            <person name="Sierra-Patev S."/>
            <person name="Min B."/>
            <person name="Naranjo-Ortiz M."/>
            <person name="Looney B."/>
            <person name="Konkel Z."/>
            <person name="Slot J.C."/>
            <person name="Sakamoto Y."/>
            <person name="Steenwyk J.L."/>
            <person name="Rokas A."/>
            <person name="Carro J."/>
            <person name="Camarero S."/>
            <person name="Ferreira P."/>
            <person name="Molpeceres G."/>
            <person name="Ruiz-Duenas F.J."/>
            <person name="Serrano A."/>
            <person name="Henrissat B."/>
            <person name="Drula E."/>
            <person name="Hughes K.W."/>
            <person name="Mata J.L."/>
            <person name="Ishikawa N.K."/>
            <person name="Vargas-Isla R."/>
            <person name="Ushijima S."/>
            <person name="Smith C.A."/>
            <person name="Ahrendt S."/>
            <person name="Andreopoulos W."/>
            <person name="He G."/>
            <person name="Labutti K."/>
            <person name="Lipzen A."/>
            <person name="Ng V."/>
            <person name="Riley R."/>
            <person name="Sandor L."/>
            <person name="Barry K."/>
            <person name="Martinez A.T."/>
            <person name="Xiao Y."/>
            <person name="Gibbons J.G."/>
            <person name="Terashima K."/>
            <person name="Grigoriev I.V."/>
            <person name="Hibbett D.S."/>
        </authorList>
    </citation>
    <scope>NUCLEOTIDE SEQUENCE</scope>
    <source>
        <strain evidence="2">RHP3577 ss4</strain>
    </source>
</reference>
<sequence length="268" mass="29322">MCSSQIRTAPLVTTNSIFVPPITGKGPPFRCSLCTDQAPQLFMLIGGHSIFSFSSDPVLGLEASDRHVLCAKFDIEFGGAGKGDRRGRNHTPVARTKDSPGTLKAALDVRTIAFDIVQKCSLDDYNESSEYSFIRCKTTDKNRIYEDYTQGQEGHHPQSPSSSSGDAVLSCWETGAQFSYHGCDLGVFGPTPCQRGSLTIPDREHDPIVHHFGQRIQNHCYAPLIRNKVLTPDPLDIPQIQLRGVEDLEEVTDRSVTGVPAGSLLFSV</sequence>
<dbReference type="Proteomes" id="UP001150217">
    <property type="component" value="Unassembled WGS sequence"/>
</dbReference>
<protein>
    <submittedName>
        <fullName evidence="2">Uncharacterized protein</fullName>
    </submittedName>
</protein>
<dbReference type="EMBL" id="JANVFT010000099">
    <property type="protein sequence ID" value="KAJ4468921.1"/>
    <property type="molecule type" value="Genomic_DNA"/>
</dbReference>
<evidence type="ECO:0000313" key="3">
    <source>
        <dbReference type="Proteomes" id="UP001150217"/>
    </source>
</evidence>
<evidence type="ECO:0000256" key="1">
    <source>
        <dbReference type="SAM" id="MobiDB-lite"/>
    </source>
</evidence>
<comment type="caution">
    <text evidence="2">The sequence shown here is derived from an EMBL/GenBank/DDBJ whole genome shotgun (WGS) entry which is preliminary data.</text>
</comment>
<proteinExistence type="predicted"/>
<evidence type="ECO:0000313" key="2">
    <source>
        <dbReference type="EMBL" id="KAJ4468921.1"/>
    </source>
</evidence>
<keyword evidence="3" id="KW-1185">Reference proteome</keyword>
<gene>
    <name evidence="2" type="ORF">C8R41DRAFT_635567</name>
</gene>